<feature type="region of interest" description="Disordered" evidence="1">
    <location>
        <begin position="510"/>
        <end position="532"/>
    </location>
</feature>
<feature type="compositionally biased region" description="Polar residues" evidence="1">
    <location>
        <begin position="150"/>
        <end position="165"/>
    </location>
</feature>
<feature type="compositionally biased region" description="Low complexity" evidence="1">
    <location>
        <begin position="213"/>
        <end position="223"/>
    </location>
</feature>
<feature type="compositionally biased region" description="Basic and acidic residues" evidence="1">
    <location>
        <begin position="198"/>
        <end position="210"/>
    </location>
</feature>
<dbReference type="EMBL" id="LGTL01000023">
    <property type="protein sequence ID" value="KPA75794.1"/>
    <property type="molecule type" value="Genomic_DNA"/>
</dbReference>
<feature type="region of interest" description="Disordered" evidence="1">
    <location>
        <begin position="150"/>
        <end position="234"/>
    </location>
</feature>
<feature type="compositionally biased region" description="Low complexity" evidence="1">
    <location>
        <begin position="1094"/>
        <end position="1112"/>
    </location>
</feature>
<keyword evidence="3" id="KW-1185">Reference proteome</keyword>
<feature type="region of interest" description="Disordered" evidence="1">
    <location>
        <begin position="928"/>
        <end position="951"/>
    </location>
</feature>
<proteinExistence type="predicted"/>
<feature type="region of interest" description="Disordered" evidence="1">
    <location>
        <begin position="368"/>
        <end position="388"/>
    </location>
</feature>
<evidence type="ECO:0000313" key="2">
    <source>
        <dbReference type="EMBL" id="KPA75794.1"/>
    </source>
</evidence>
<dbReference type="GeneID" id="26908604"/>
<evidence type="ECO:0000256" key="1">
    <source>
        <dbReference type="SAM" id="MobiDB-lite"/>
    </source>
</evidence>
<dbReference type="Proteomes" id="UP000037923">
    <property type="component" value="Unassembled WGS sequence"/>
</dbReference>
<feature type="region of interest" description="Disordered" evidence="1">
    <location>
        <begin position="1094"/>
        <end position="1217"/>
    </location>
</feature>
<protein>
    <submittedName>
        <fullName evidence="2">Uncharacterized protein</fullName>
    </submittedName>
</protein>
<dbReference type="VEuPathDB" id="TriTrypDB:LpyrH10_23_1040"/>
<feature type="compositionally biased region" description="Polar residues" evidence="1">
    <location>
        <begin position="940"/>
        <end position="951"/>
    </location>
</feature>
<accession>A0A0N1J4E4</accession>
<dbReference type="RefSeq" id="XP_015654233.1">
    <property type="nucleotide sequence ID" value="XM_015807284.1"/>
</dbReference>
<gene>
    <name evidence="2" type="ORF">ABB37_08319</name>
</gene>
<dbReference type="OMA" id="TVEPRME"/>
<feature type="compositionally biased region" description="Low complexity" evidence="1">
    <location>
        <begin position="1186"/>
        <end position="1195"/>
    </location>
</feature>
<feature type="region of interest" description="Disordered" evidence="1">
    <location>
        <begin position="989"/>
        <end position="1020"/>
    </location>
</feature>
<organism evidence="2 3">
    <name type="scientific">Leptomonas pyrrhocoris</name>
    <name type="common">Firebug parasite</name>
    <dbReference type="NCBI Taxonomy" id="157538"/>
    <lineage>
        <taxon>Eukaryota</taxon>
        <taxon>Discoba</taxon>
        <taxon>Euglenozoa</taxon>
        <taxon>Kinetoplastea</taxon>
        <taxon>Metakinetoplastina</taxon>
        <taxon>Trypanosomatida</taxon>
        <taxon>Trypanosomatidae</taxon>
        <taxon>Leishmaniinae</taxon>
        <taxon>Leptomonas</taxon>
    </lineage>
</organism>
<evidence type="ECO:0000313" key="3">
    <source>
        <dbReference type="Proteomes" id="UP000037923"/>
    </source>
</evidence>
<feature type="compositionally biased region" description="Low complexity" evidence="1">
    <location>
        <begin position="510"/>
        <end position="527"/>
    </location>
</feature>
<comment type="caution">
    <text evidence="2">The sequence shown here is derived from an EMBL/GenBank/DDBJ whole genome shotgun (WGS) entry which is preliminary data.</text>
</comment>
<dbReference type="OrthoDB" id="267412at2759"/>
<feature type="compositionally biased region" description="Basic and acidic residues" evidence="1">
    <location>
        <begin position="167"/>
        <end position="179"/>
    </location>
</feature>
<name>A0A0N1J4E4_LEPPY</name>
<sequence>MEDAATPLLSYSAWRVEAARIGELAQRIPKDENLASLQRAVMSRANAATTAASPEPAAATSSSFFSQLFSSSGSSIAGTAAASPPTAMPWCASLAQLLALAELPPPNSVAQPPAVGSVASDAARGASSSSSSPSSGFSVQRRFAQVVSAVANQRSSSSGNDNNISVRADRGDASVEGHSHVSSSHAVLPMRMSPFPSSEDRQQSRLRVDGNDATATATTTARTPPYEDRDDADEEGGFDRMFARLRQQAAERSHPLPSPPHNWRVAPAAQKYSALFSSFSSSTSGRKSGGAANGLSPSCAGLTAARVALDAADLLLLRVRQQNQLSTVPSGRVAEAETLVLRATVGREAQLYAESIEETIHALLQRHEHAREQGEAAGGVPDQRASVVDDDKAPYPHPWADRVMSASPESLRRLVRDEFVCAAPWTQLLASSSSTASPPHNPSFGCCGSSNSSLHGAGGASGLHACAFPPTTAGQGNGRLPTAAGNTRVSPTSASAASFYHAPRSPSSAAAAAASASSDSATSNARNPQQQQHHLHFFSADVVTALHRWKQLVDVQQRALRCAEAQDYVAAAHLFVGAAAERVQFGCSREDANADTTDTTTAEKWNVRSPAADLAVHGVTHLLRACGLLLSDRLMEQEVVYPARFLKEMEEMCTTVESTTPTAAPPLLLPPLLATPHAPRVWVLLAQFATYVERYRLFFPWDVAEASSTLTSMPPVAHHAAASTSTLQMLWEVSTAVLLFQPADAIRVMQAALSGTLQDPKAASPPPCVSLHELFHAYTRRPTTTAPPPPPLLAQSGTLPLCLFSLRRASASAVRARHYAEALRDAQIALYLLHTPPSATAADVVTHEAAVDYCKVSHWRVAAPLSSAAQGDEATTTTFVSSSACVSTLVNYDARLHFLLLRVLLLLAATPLTAGAATAQMLKEGELSSNAHAPAKAQNEVRSPTRRSSPTVVDGSLAIHAFESADDVAALEKQQANVFLKVAPDAPLGRRVSTPVPPQTDSEGAPRKDAHGAAAPPRCTSAASADIAATLRRTLAALQAMTDELCAVEQEGLVVCERAGAAANSEATAYLPPYVPKVEYRLSTVLRRAAAAAASPQSANAAVSPSPHPSASTDRTDGGSEANLRGSPPETSDAATGVRRQCGATSSARYQQLKRKHQAAQRRPSPQKEEASANESTPRADGGGAEATAGASPTGVDDGVTSPAQHAPPQNADGIERTGLVDVAATAQGEARLHDASEETGGVAEDAASSSVVAPSSSALMRQLQHLVCELLTIVCLLTLPLRAKSTCTVTQETALPAPQNGAADDTSIAEESGYDTAYTQARMALRTFAGRLERCLRQLGARDRTLFTLLRRLQVELLFPAVCGPPL</sequence>
<reference evidence="2 3" key="1">
    <citation type="submission" date="2015-07" db="EMBL/GenBank/DDBJ databases">
        <title>High-quality genome of monoxenous trypanosomatid Leptomonas pyrrhocoris.</title>
        <authorList>
            <person name="Flegontov P."/>
            <person name="Butenko A."/>
            <person name="Firsov S."/>
            <person name="Vlcek C."/>
            <person name="Logacheva M.D."/>
            <person name="Field M."/>
            <person name="Filatov D."/>
            <person name="Flegontova O."/>
            <person name="Gerasimov E."/>
            <person name="Jackson A.P."/>
            <person name="Kelly S."/>
            <person name="Opperdoes F."/>
            <person name="O'Reilly A."/>
            <person name="Votypka J."/>
            <person name="Yurchenko V."/>
            <person name="Lukes J."/>
        </authorList>
    </citation>
    <scope>NUCLEOTIDE SEQUENCE [LARGE SCALE GENOMIC DNA]</scope>
    <source>
        <strain evidence="2">H10</strain>
    </source>
</reference>